<evidence type="ECO:0000259" key="8">
    <source>
        <dbReference type="Pfam" id="PF01694"/>
    </source>
</evidence>
<gene>
    <name evidence="9" type="ORF">CCR87_04150</name>
</gene>
<reference evidence="9" key="2">
    <citation type="journal article" date="2020" name="Microorganisms">
        <title>Osmotic Adaptation and Compatible Solute Biosynthesis of Phototrophic Bacteria as Revealed from Genome Analyses.</title>
        <authorList>
            <person name="Imhoff J.F."/>
            <person name="Rahn T."/>
            <person name="Kunzel S."/>
            <person name="Keller A."/>
            <person name="Neulinger S.C."/>
        </authorList>
    </citation>
    <scope>NUCLEOTIDE SEQUENCE</scope>
    <source>
        <strain evidence="9">LMG 28126</strain>
    </source>
</reference>
<keyword evidence="3" id="KW-0997">Cell inner membrane</keyword>
<evidence type="ECO:0000256" key="7">
    <source>
        <dbReference type="SAM" id="Phobius"/>
    </source>
</evidence>
<dbReference type="GO" id="GO:0016020">
    <property type="term" value="C:membrane"/>
    <property type="evidence" value="ECO:0007669"/>
    <property type="project" value="UniProtKB-SubCell"/>
</dbReference>
<feature type="domain" description="Peptidase S54 rhomboid" evidence="8">
    <location>
        <begin position="62"/>
        <end position="211"/>
    </location>
</feature>
<dbReference type="InterPro" id="IPR035952">
    <property type="entry name" value="Rhomboid-like_sf"/>
</dbReference>
<evidence type="ECO:0000313" key="9">
    <source>
        <dbReference type="EMBL" id="MBK5926554.1"/>
    </source>
</evidence>
<dbReference type="EMBL" id="NHSD01000135">
    <property type="protein sequence ID" value="MBK5926554.1"/>
    <property type="molecule type" value="Genomic_DNA"/>
</dbReference>
<dbReference type="Proteomes" id="UP000706333">
    <property type="component" value="Unassembled WGS sequence"/>
</dbReference>
<keyword evidence="9" id="KW-0645">Protease</keyword>
<sequence>MIPLRDHNPSRGTPWVTWTLIALNVAIFASYAPLFADPRALMALLAQWGVVPAEVSSGAGLSGLVTSQFLHGGWLHLGFNMLFLWIFGDNMEEAWGHLPFLGFYLGCGAVSGLAQVAASPDSLVPMVGASGAIAGVLGGYVLLFPRARVDVLFIIVIFFKVVPMPAWLMLGIWFGLQLLGGVAADPDAGGVAYWAHAGGFVAGVALTMPLWLRRGGPAFWARTQGAPPHPEARYRRIRSHVPAAGRRRGPHASVAVRGPWG</sequence>
<dbReference type="InterPro" id="IPR022764">
    <property type="entry name" value="Peptidase_S54_rhomboid_dom"/>
</dbReference>
<organism evidence="9 10">
    <name type="scientific">Rhodobaculum claviforme</name>
    <dbReference type="NCBI Taxonomy" id="1549854"/>
    <lineage>
        <taxon>Bacteria</taxon>
        <taxon>Pseudomonadati</taxon>
        <taxon>Pseudomonadota</taxon>
        <taxon>Alphaproteobacteria</taxon>
        <taxon>Rhodobacterales</taxon>
        <taxon>Paracoccaceae</taxon>
        <taxon>Rhodobaculum</taxon>
    </lineage>
</organism>
<evidence type="ECO:0000256" key="2">
    <source>
        <dbReference type="ARBA" id="ARBA00022475"/>
    </source>
</evidence>
<evidence type="ECO:0000256" key="1">
    <source>
        <dbReference type="ARBA" id="ARBA00004141"/>
    </source>
</evidence>
<name>A0A934TI02_9RHOB</name>
<reference evidence="9" key="1">
    <citation type="submission" date="2017-05" db="EMBL/GenBank/DDBJ databases">
        <authorList>
            <person name="Imhoff J.F."/>
            <person name="Rahn T."/>
            <person name="Kuenzel S."/>
            <person name="Neulinger S.C."/>
        </authorList>
    </citation>
    <scope>NUCLEOTIDE SEQUENCE</scope>
    <source>
        <strain evidence="9">LMG 28126</strain>
    </source>
</reference>
<feature type="transmembrane region" description="Helical" evidence="7">
    <location>
        <begin position="151"/>
        <end position="173"/>
    </location>
</feature>
<evidence type="ECO:0000256" key="6">
    <source>
        <dbReference type="ARBA" id="ARBA00023136"/>
    </source>
</evidence>
<keyword evidence="9" id="KW-0378">Hydrolase</keyword>
<dbReference type="GO" id="GO:0004252">
    <property type="term" value="F:serine-type endopeptidase activity"/>
    <property type="evidence" value="ECO:0007669"/>
    <property type="project" value="InterPro"/>
</dbReference>
<dbReference type="PANTHER" id="PTHR43066">
    <property type="entry name" value="RHOMBOID-RELATED PROTEIN"/>
    <property type="match status" value="1"/>
</dbReference>
<dbReference type="PANTHER" id="PTHR43066:SF26">
    <property type="entry name" value="RHOMBOID PROTEASE GLPG"/>
    <property type="match status" value="1"/>
</dbReference>
<evidence type="ECO:0000256" key="5">
    <source>
        <dbReference type="ARBA" id="ARBA00022989"/>
    </source>
</evidence>
<feature type="transmembrane region" description="Helical" evidence="7">
    <location>
        <begin position="124"/>
        <end position="144"/>
    </location>
</feature>
<keyword evidence="6 7" id="KW-0472">Membrane</keyword>
<evidence type="ECO:0000256" key="4">
    <source>
        <dbReference type="ARBA" id="ARBA00022692"/>
    </source>
</evidence>
<feature type="non-terminal residue" evidence="9">
    <location>
        <position position="261"/>
    </location>
</feature>
<keyword evidence="4 7" id="KW-0812">Transmembrane</keyword>
<keyword evidence="2" id="KW-1003">Cell membrane</keyword>
<comment type="caution">
    <text evidence="9">The sequence shown here is derived from an EMBL/GenBank/DDBJ whole genome shotgun (WGS) entry which is preliminary data.</text>
</comment>
<feature type="transmembrane region" description="Helical" evidence="7">
    <location>
        <begin position="12"/>
        <end position="32"/>
    </location>
</feature>
<feature type="transmembrane region" description="Helical" evidence="7">
    <location>
        <begin position="69"/>
        <end position="88"/>
    </location>
</feature>
<dbReference type="GO" id="GO:0006508">
    <property type="term" value="P:proteolysis"/>
    <property type="evidence" value="ECO:0007669"/>
    <property type="project" value="UniProtKB-KW"/>
</dbReference>
<keyword evidence="10" id="KW-1185">Reference proteome</keyword>
<protein>
    <submittedName>
        <fullName evidence="9">Rhomboid family intramembrane serine protease</fullName>
    </submittedName>
</protein>
<feature type="transmembrane region" description="Helical" evidence="7">
    <location>
        <begin position="100"/>
        <end position="118"/>
    </location>
</feature>
<dbReference type="Pfam" id="PF01694">
    <property type="entry name" value="Rhomboid"/>
    <property type="match status" value="1"/>
</dbReference>
<evidence type="ECO:0000313" key="10">
    <source>
        <dbReference type="Proteomes" id="UP000706333"/>
    </source>
</evidence>
<dbReference type="Gene3D" id="1.20.1540.10">
    <property type="entry name" value="Rhomboid-like"/>
    <property type="match status" value="1"/>
</dbReference>
<feature type="transmembrane region" description="Helical" evidence="7">
    <location>
        <begin position="193"/>
        <end position="212"/>
    </location>
</feature>
<dbReference type="AlphaFoldDB" id="A0A934TI02"/>
<dbReference type="RefSeq" id="WP_201156322.1">
    <property type="nucleotide sequence ID" value="NZ_NHSD01000135.1"/>
</dbReference>
<comment type="subcellular location">
    <subcellularLocation>
        <location evidence="1">Membrane</location>
        <topology evidence="1">Multi-pass membrane protein</topology>
    </subcellularLocation>
</comment>
<dbReference type="FunFam" id="1.20.1540.10:FF:000027">
    <property type="entry name" value="Rhomboid family intramembrane serine protease"/>
    <property type="match status" value="1"/>
</dbReference>
<accession>A0A934TI02</accession>
<proteinExistence type="predicted"/>
<dbReference type="SUPFAM" id="SSF144091">
    <property type="entry name" value="Rhomboid-like"/>
    <property type="match status" value="1"/>
</dbReference>
<evidence type="ECO:0000256" key="3">
    <source>
        <dbReference type="ARBA" id="ARBA00022519"/>
    </source>
</evidence>
<keyword evidence="5 7" id="KW-1133">Transmembrane helix</keyword>